<dbReference type="Pfam" id="PF13499">
    <property type="entry name" value="EF-hand_7"/>
    <property type="match status" value="1"/>
</dbReference>
<dbReference type="OrthoDB" id="26525at2759"/>
<feature type="compositionally biased region" description="Basic and acidic residues" evidence="6">
    <location>
        <begin position="236"/>
        <end position="247"/>
    </location>
</feature>
<evidence type="ECO:0000256" key="4">
    <source>
        <dbReference type="ARBA" id="ARBA00022837"/>
    </source>
</evidence>
<keyword evidence="8" id="KW-1185">Reference proteome</keyword>
<dbReference type="Pfam" id="PF13202">
    <property type="entry name" value="EF-hand_5"/>
    <property type="match status" value="1"/>
</dbReference>
<name>A0A6P5AQM5_BRABE</name>
<dbReference type="GO" id="GO:0098797">
    <property type="term" value="C:plasma membrane protein complex"/>
    <property type="evidence" value="ECO:0007669"/>
    <property type="project" value="TreeGrafter"/>
</dbReference>
<keyword evidence="3" id="KW-0677">Repeat</keyword>
<dbReference type="SMART" id="SM00054">
    <property type="entry name" value="EFh"/>
    <property type="match status" value="3"/>
</dbReference>
<dbReference type="GeneID" id="109486119"/>
<evidence type="ECO:0000313" key="8">
    <source>
        <dbReference type="Proteomes" id="UP000515135"/>
    </source>
</evidence>
<proteinExistence type="predicted"/>
<dbReference type="InterPro" id="IPR018247">
    <property type="entry name" value="EF_Hand_1_Ca_BS"/>
</dbReference>
<accession>A0A6P5AQM5</accession>
<keyword evidence="2" id="KW-0479">Metal-binding</keyword>
<organism evidence="8 9">
    <name type="scientific">Branchiostoma belcheri</name>
    <name type="common">Amphioxus</name>
    <dbReference type="NCBI Taxonomy" id="7741"/>
    <lineage>
        <taxon>Eukaryota</taxon>
        <taxon>Metazoa</taxon>
        <taxon>Chordata</taxon>
        <taxon>Cephalochordata</taxon>
        <taxon>Leptocardii</taxon>
        <taxon>Amphioxiformes</taxon>
        <taxon>Branchiostomatidae</taxon>
        <taxon>Branchiostoma</taxon>
    </lineage>
</organism>
<gene>
    <name evidence="9" type="primary">LOC109486119</name>
</gene>
<comment type="subcellular location">
    <subcellularLocation>
        <location evidence="1">Membrane</location>
    </subcellularLocation>
</comment>
<dbReference type="PROSITE" id="PS00018">
    <property type="entry name" value="EF_HAND_1"/>
    <property type="match status" value="3"/>
</dbReference>
<feature type="compositionally biased region" description="Basic and acidic residues" evidence="6">
    <location>
        <begin position="17"/>
        <end position="50"/>
    </location>
</feature>
<dbReference type="GO" id="GO:0060170">
    <property type="term" value="C:ciliary membrane"/>
    <property type="evidence" value="ECO:0007669"/>
    <property type="project" value="TreeGrafter"/>
</dbReference>
<dbReference type="GO" id="GO:1903569">
    <property type="term" value="P:positive regulation of protein localization to ciliary membrane"/>
    <property type="evidence" value="ECO:0007669"/>
    <property type="project" value="TreeGrafter"/>
</dbReference>
<evidence type="ECO:0000256" key="3">
    <source>
        <dbReference type="ARBA" id="ARBA00022737"/>
    </source>
</evidence>
<feature type="compositionally biased region" description="Low complexity" evidence="6">
    <location>
        <begin position="250"/>
        <end position="262"/>
    </location>
</feature>
<feature type="domain" description="EF-hand" evidence="7">
    <location>
        <begin position="152"/>
        <end position="187"/>
    </location>
</feature>
<dbReference type="InterPro" id="IPR011992">
    <property type="entry name" value="EF-hand-dom_pair"/>
</dbReference>
<dbReference type="GO" id="GO:0005509">
    <property type="term" value="F:calcium ion binding"/>
    <property type="evidence" value="ECO:0007669"/>
    <property type="project" value="InterPro"/>
</dbReference>
<evidence type="ECO:0000256" key="2">
    <source>
        <dbReference type="ARBA" id="ARBA00022723"/>
    </source>
</evidence>
<keyword evidence="5" id="KW-0472">Membrane</keyword>
<dbReference type="Proteomes" id="UP000515135">
    <property type="component" value="Unplaced"/>
</dbReference>
<sequence>MSQRSRRSNSVSSQKSDISERSDRRAKSPRSPRSDRKDGPSERESSESFHTECRAGFVAIVGNTKDHIKSRDQLQQALQNTGRNPSNQILDKYWTKNTVYINFDEFCDIMRKEKATTKGDLVKAFRTIDINGDGYITHDELYRVLTQRGEKMTRDEVKRLIDDADCNKDGKLDYGEFCSMMLSTVEKCKKQSMEKLEKMEAKRRLERRPSSARSRDGSPGDHDRQSPKPASRPPSRIRDESPRDKPPSRPSSARSTPRASPKTVGKDHDSPHPSPRGQVTEISKSPVAKRKVKVPVPKNLESWNHVQRKGCFHFEEDGSIISHEYKLDLPHATNVWITVQPLYLHREDKDEPVENPVDTTLVVLRDGDRDSFIQFTDIRDGEKYCLRCDLRSGSYRLLPFTSGCRLRKRKSQPKQEVPLVVTKSGEIELSRPFRDTLTDIFEILDLDGNGLLSREEFNLFQVRTSGEEVDDEAWEVVEENFELKKGELTRKGFTDLNLMEAQDSEGDTEELWVTLSSMGYNKALRQDEACPFVIDIYAEECKPKMVLEGLLEDNEDVEDAMCKFISSKGESRELKGGKDVVLYTYSTDSRISTAVENKAGRKAAVQLDCSRSKNCSSHRDDLDYTAEVPPKKTTIGHHILPSNDRQEWIYRCKEAVL</sequence>
<dbReference type="CDD" id="cd00051">
    <property type="entry name" value="EFh"/>
    <property type="match status" value="1"/>
</dbReference>
<dbReference type="SUPFAM" id="SSF47473">
    <property type="entry name" value="EF-hand"/>
    <property type="match status" value="2"/>
</dbReference>
<dbReference type="FunFam" id="1.10.238.10:FF:000003">
    <property type="entry name" value="Calmodulin A"/>
    <property type="match status" value="1"/>
</dbReference>
<evidence type="ECO:0000256" key="6">
    <source>
        <dbReference type="SAM" id="MobiDB-lite"/>
    </source>
</evidence>
<evidence type="ECO:0000259" key="7">
    <source>
        <dbReference type="PROSITE" id="PS50222"/>
    </source>
</evidence>
<feature type="domain" description="EF-hand" evidence="7">
    <location>
        <begin position="432"/>
        <end position="467"/>
    </location>
</feature>
<keyword evidence="4" id="KW-0106">Calcium</keyword>
<dbReference type="KEGG" id="bbel:109486119"/>
<dbReference type="RefSeq" id="XP_019645377.1">
    <property type="nucleotide sequence ID" value="XM_019789818.1"/>
</dbReference>
<feature type="domain" description="EF-hand" evidence="7">
    <location>
        <begin position="116"/>
        <end position="151"/>
    </location>
</feature>
<dbReference type="PANTHER" id="PTHR46819">
    <property type="entry name" value="EF-HAND CALCIUM-BINDING DOMAIN-CONTAINING PROTEIN 7"/>
    <property type="match status" value="1"/>
</dbReference>
<protein>
    <submittedName>
        <fullName evidence="9">EF-hand calcium-binding domain-containing protein 7-like</fullName>
    </submittedName>
</protein>
<dbReference type="InterPro" id="IPR052266">
    <property type="entry name" value="Miro-EF-hand_domain"/>
</dbReference>
<dbReference type="PANTHER" id="PTHR46819:SF1">
    <property type="entry name" value="EF-HAND CALCIUM-BINDING DOMAIN-CONTAINING PROTEIN 7"/>
    <property type="match status" value="1"/>
</dbReference>
<dbReference type="Gene3D" id="1.10.238.10">
    <property type="entry name" value="EF-hand"/>
    <property type="match status" value="3"/>
</dbReference>
<feature type="compositionally biased region" description="Basic and acidic residues" evidence="6">
    <location>
        <begin position="197"/>
        <end position="226"/>
    </location>
</feature>
<dbReference type="PROSITE" id="PS50222">
    <property type="entry name" value="EF_HAND_2"/>
    <property type="match status" value="3"/>
</dbReference>
<feature type="region of interest" description="Disordered" evidence="6">
    <location>
        <begin position="197"/>
        <end position="293"/>
    </location>
</feature>
<evidence type="ECO:0000313" key="9">
    <source>
        <dbReference type="RefSeq" id="XP_019645377.1"/>
    </source>
</evidence>
<evidence type="ECO:0000256" key="5">
    <source>
        <dbReference type="ARBA" id="ARBA00023136"/>
    </source>
</evidence>
<dbReference type="InterPro" id="IPR002048">
    <property type="entry name" value="EF_hand_dom"/>
</dbReference>
<feature type="region of interest" description="Disordered" evidence="6">
    <location>
        <begin position="1"/>
        <end position="50"/>
    </location>
</feature>
<evidence type="ECO:0000256" key="1">
    <source>
        <dbReference type="ARBA" id="ARBA00004370"/>
    </source>
</evidence>
<dbReference type="AlphaFoldDB" id="A0A6P5AQM5"/>
<reference evidence="9" key="1">
    <citation type="submission" date="2025-08" db="UniProtKB">
        <authorList>
            <consortium name="RefSeq"/>
        </authorList>
    </citation>
    <scope>IDENTIFICATION</scope>
    <source>
        <tissue evidence="9">Gonad</tissue>
    </source>
</reference>